<accession>A0ABT8BIR0</accession>
<sequence length="69" mass="7754">MSPIRKLDQILMEETPSGCLLTIEDETGDAYQIIATEKQIKVILEDLADYIRDSAAEDALVEHEEMGDE</sequence>
<comment type="caution">
    <text evidence="1">The sequence shown here is derived from an EMBL/GenBank/DDBJ whole genome shotgun (WGS) entry which is preliminary data.</text>
</comment>
<evidence type="ECO:0000313" key="2">
    <source>
        <dbReference type="Proteomes" id="UP001224644"/>
    </source>
</evidence>
<gene>
    <name evidence="1" type="ORF">QWZ12_10640</name>
</gene>
<protein>
    <submittedName>
        <fullName evidence="1">Uncharacterized protein</fullName>
    </submittedName>
</protein>
<dbReference type="EMBL" id="JAUFPX010000006">
    <property type="protein sequence ID" value="MDN3591069.1"/>
    <property type="molecule type" value="Genomic_DNA"/>
</dbReference>
<keyword evidence="2" id="KW-1185">Reference proteome</keyword>
<proteinExistence type="predicted"/>
<dbReference type="Proteomes" id="UP001224644">
    <property type="component" value="Unassembled WGS sequence"/>
</dbReference>
<evidence type="ECO:0000313" key="1">
    <source>
        <dbReference type="EMBL" id="MDN3591069.1"/>
    </source>
</evidence>
<reference evidence="2" key="1">
    <citation type="journal article" date="2019" name="Int. J. Syst. Evol. Microbiol.">
        <title>The Global Catalogue of Microorganisms (GCM) 10K type strain sequencing project: providing services to taxonomists for standard genome sequencing and annotation.</title>
        <authorList>
            <consortium name="The Broad Institute Genomics Platform"/>
            <consortium name="The Broad Institute Genome Sequencing Center for Infectious Disease"/>
            <person name="Wu L."/>
            <person name="Ma J."/>
        </authorList>
    </citation>
    <scope>NUCLEOTIDE SEQUENCE [LARGE SCALE GENOMIC DNA]</scope>
    <source>
        <strain evidence="2">CECT 7069</strain>
    </source>
</reference>
<organism evidence="1 2">
    <name type="scientific">Methylobacterium adhaesivum</name>
    <dbReference type="NCBI Taxonomy" id="333297"/>
    <lineage>
        <taxon>Bacteria</taxon>
        <taxon>Pseudomonadati</taxon>
        <taxon>Pseudomonadota</taxon>
        <taxon>Alphaproteobacteria</taxon>
        <taxon>Hyphomicrobiales</taxon>
        <taxon>Methylobacteriaceae</taxon>
        <taxon>Methylobacterium</taxon>
    </lineage>
</organism>
<dbReference type="RefSeq" id="WP_238222191.1">
    <property type="nucleotide sequence ID" value="NZ_BPQD01000003.1"/>
</dbReference>
<name>A0ABT8BIR0_9HYPH</name>